<dbReference type="RefSeq" id="WP_406699650.1">
    <property type="nucleotide sequence ID" value="NZ_CP155447.1"/>
</dbReference>
<keyword evidence="1" id="KW-0472">Membrane</keyword>
<sequence length="284" mass="31658">MLIDSRQKGWFLATVALALLAAIVYAWVDYHTPGGFNGGSVIGMWYGIIGAALMVYAGLLSTLRKVPSLWWLGSRKVWLKGHIWLGLLSELIILFHSGFRWGGPLEQVLWVVLTLTIVTGVIGLAFQQFLPTMIARRITCEVPYEQIPHLCSLLRRKSDLLIDALCGPYDAKLEEASADSPRAQLRRLYEHEVRPFLCEPFPRKSPLATPGVLAGEFAAISALSWTSDVDGPLKSLEAICEERRLLGEQERLHHLLHGWLMLHIPLSVALLVLGLAHAALSMYY</sequence>
<feature type="transmembrane region" description="Helical" evidence="1">
    <location>
        <begin position="42"/>
        <end position="63"/>
    </location>
</feature>
<feature type="transmembrane region" description="Helical" evidence="1">
    <location>
        <begin position="108"/>
        <end position="126"/>
    </location>
</feature>
<dbReference type="EMBL" id="CP155447">
    <property type="protein sequence ID" value="XBH06802.1"/>
    <property type="molecule type" value="Genomic_DNA"/>
</dbReference>
<feature type="transmembrane region" description="Helical" evidence="1">
    <location>
        <begin position="259"/>
        <end position="280"/>
    </location>
</feature>
<evidence type="ECO:0000256" key="1">
    <source>
        <dbReference type="SAM" id="Phobius"/>
    </source>
</evidence>
<dbReference type="AlphaFoldDB" id="A0AAU7CMM5"/>
<proteinExistence type="predicted"/>
<feature type="transmembrane region" description="Helical" evidence="1">
    <location>
        <begin position="83"/>
        <end position="102"/>
    </location>
</feature>
<organism evidence="2">
    <name type="scientific">Singulisphaera sp. Ch08</name>
    <dbReference type="NCBI Taxonomy" id="3120278"/>
    <lineage>
        <taxon>Bacteria</taxon>
        <taxon>Pseudomonadati</taxon>
        <taxon>Planctomycetota</taxon>
        <taxon>Planctomycetia</taxon>
        <taxon>Isosphaerales</taxon>
        <taxon>Isosphaeraceae</taxon>
        <taxon>Singulisphaera</taxon>
    </lineage>
</organism>
<keyword evidence="1" id="KW-0812">Transmembrane</keyword>
<accession>A0AAU7CMM5</accession>
<protein>
    <recommendedName>
        <fullName evidence="3">Ferric reductase like transmembrane component</fullName>
    </recommendedName>
</protein>
<evidence type="ECO:0008006" key="3">
    <source>
        <dbReference type="Google" id="ProtNLM"/>
    </source>
</evidence>
<evidence type="ECO:0000313" key="2">
    <source>
        <dbReference type="EMBL" id="XBH06802.1"/>
    </source>
</evidence>
<gene>
    <name evidence="2" type="ORF">V5E97_12395</name>
</gene>
<reference evidence="2" key="1">
    <citation type="submission" date="2024-05" db="EMBL/GenBank/DDBJ databases">
        <title>Planctomycetes of the genus Singulisphaera possess chitinolytic capabilities.</title>
        <authorList>
            <person name="Ivanova A."/>
        </authorList>
    </citation>
    <scope>NUCLEOTIDE SEQUENCE</scope>
    <source>
        <strain evidence="2">Ch08T</strain>
    </source>
</reference>
<keyword evidence="1" id="KW-1133">Transmembrane helix</keyword>
<name>A0AAU7CMM5_9BACT</name>